<accession>A0A7J7ID31</accession>
<dbReference type="PANTHER" id="PTHR19848">
    <property type="entry name" value="WD40 REPEAT PROTEIN"/>
    <property type="match status" value="1"/>
</dbReference>
<dbReference type="PANTHER" id="PTHR19848:SF8">
    <property type="entry name" value="F-BOX AND WD REPEAT DOMAIN CONTAINING 7"/>
    <property type="match status" value="1"/>
</dbReference>
<organism evidence="4 5">
    <name type="scientific">Cyanidiococcus yangmingshanensis</name>
    <dbReference type="NCBI Taxonomy" id="2690220"/>
    <lineage>
        <taxon>Eukaryota</taxon>
        <taxon>Rhodophyta</taxon>
        <taxon>Bangiophyceae</taxon>
        <taxon>Cyanidiales</taxon>
        <taxon>Cyanidiaceae</taxon>
        <taxon>Cyanidiococcus</taxon>
    </lineage>
</organism>
<evidence type="ECO:0000256" key="3">
    <source>
        <dbReference type="SAM" id="MobiDB-lite"/>
    </source>
</evidence>
<evidence type="ECO:0000313" key="5">
    <source>
        <dbReference type="Proteomes" id="UP000530660"/>
    </source>
</evidence>
<feature type="region of interest" description="Disordered" evidence="3">
    <location>
        <begin position="41"/>
        <end position="80"/>
    </location>
</feature>
<keyword evidence="1" id="KW-0853">WD repeat</keyword>
<feature type="compositionally biased region" description="Acidic residues" evidence="3">
    <location>
        <begin position="60"/>
        <end position="72"/>
    </location>
</feature>
<dbReference type="InterPro" id="IPR015943">
    <property type="entry name" value="WD40/YVTN_repeat-like_dom_sf"/>
</dbReference>
<dbReference type="SUPFAM" id="SSF50978">
    <property type="entry name" value="WD40 repeat-like"/>
    <property type="match status" value="1"/>
</dbReference>
<comment type="caution">
    <text evidence="4">The sequence shown here is derived from an EMBL/GenBank/DDBJ whole genome shotgun (WGS) entry which is preliminary data.</text>
</comment>
<dbReference type="EMBL" id="VWRR01000019">
    <property type="protein sequence ID" value="KAF6000594.1"/>
    <property type="molecule type" value="Genomic_DNA"/>
</dbReference>
<evidence type="ECO:0000313" key="4">
    <source>
        <dbReference type="EMBL" id="KAF6000594.1"/>
    </source>
</evidence>
<dbReference type="AlphaFoldDB" id="A0A7J7ID31"/>
<keyword evidence="5" id="KW-1185">Reference proteome</keyword>
<dbReference type="Proteomes" id="UP000530660">
    <property type="component" value="Unassembled WGS sequence"/>
</dbReference>
<name>A0A7J7ID31_9RHOD</name>
<proteinExistence type="predicted"/>
<dbReference type="Gene3D" id="2.130.10.10">
    <property type="entry name" value="YVTN repeat-like/Quinoprotein amine dehydrogenase"/>
    <property type="match status" value="2"/>
</dbReference>
<keyword evidence="2" id="KW-0677">Repeat</keyword>
<dbReference type="OrthoDB" id="3556at2759"/>
<reference evidence="4 5" key="1">
    <citation type="journal article" date="2020" name="J. Phycol.">
        <title>Comparative genome analysis reveals Cyanidiococcus gen. nov., a new extremophilic red algal genus sister to Cyanidioschyzon (Cyanidioschyzonaceae, Rhodophyta).</title>
        <authorList>
            <person name="Liu S.-L."/>
            <person name="Chiang Y.-R."/>
            <person name="Yoon H.S."/>
            <person name="Fu H.-Y."/>
        </authorList>
    </citation>
    <scope>NUCLEOTIDE SEQUENCE [LARGE SCALE GENOMIC DNA]</scope>
    <source>
        <strain evidence="4 5">THAL066</strain>
    </source>
</reference>
<protein>
    <submittedName>
        <fullName evidence="4">Uncharacterized protein</fullName>
    </submittedName>
</protein>
<gene>
    <name evidence="4" type="ORF">F1559_002466</name>
</gene>
<evidence type="ECO:0000256" key="1">
    <source>
        <dbReference type="ARBA" id="ARBA00022574"/>
    </source>
</evidence>
<evidence type="ECO:0000256" key="2">
    <source>
        <dbReference type="ARBA" id="ARBA00022737"/>
    </source>
</evidence>
<sequence length="482" mass="53016">MFVLTTTYVGKQKSRYNRCRRHWGRYVYRLATRRLWLSRGGGEQPPFGSGKRGGSSGNSEGDDNNNNNEDDQYQNSGQSGDADDAFNWSFLQRRVHELRASAFREARSSEENWKAGKCEQLALLVFEDDNVAGFKYVNSEVLVGSQSGRVRWVDLEDRRLLRSLEAPCSRLDPACVAATSALDFDGTVAVIGYNDGSLQYWFLHQETVVNFLAWPSAFAAPVVGVALLPGSRFAAASLDGRLRVYPAQAPRPDELTVPVPPLVDIDIQVPALSMEATPQHCLVGCLDGTVRIFSLSTGQCILCLNTYADDENDQTAGISAIFYEPDTEILWVGDELGLVRGLDLHQGGQVQRFRAHRGAVRSISADATKLVTAGRTTMPGVQEIQSAENVIKLAEPTRKETIPIPDAAQVLDESEEPYPHIESTILGLSGGSVRVWSRSYRRPLFELVGHSESLSTVQFDQNKMVSDGLGSVLLINRFGSGL</sequence>
<dbReference type="InterPro" id="IPR036322">
    <property type="entry name" value="WD40_repeat_dom_sf"/>
</dbReference>